<protein>
    <submittedName>
        <fullName evidence="4">Esterase</fullName>
    </submittedName>
</protein>
<keyword evidence="2" id="KW-0378">Hydrolase</keyword>
<dbReference type="Gene3D" id="3.10.129.10">
    <property type="entry name" value="Hotdog Thioesterase"/>
    <property type="match status" value="1"/>
</dbReference>
<dbReference type="PANTHER" id="PTHR43240:SF5">
    <property type="entry name" value="1,4-DIHYDROXY-2-NAPHTHOYL-COA THIOESTERASE 1"/>
    <property type="match status" value="1"/>
</dbReference>
<feature type="domain" description="Thioesterase" evidence="3">
    <location>
        <begin position="49"/>
        <end position="127"/>
    </location>
</feature>
<evidence type="ECO:0000259" key="3">
    <source>
        <dbReference type="Pfam" id="PF03061"/>
    </source>
</evidence>
<comment type="similarity">
    <text evidence="1">Belongs to the thioesterase PaaI family.</text>
</comment>
<dbReference type="AlphaFoldDB" id="A0A917K4M2"/>
<dbReference type="Proteomes" id="UP000637695">
    <property type="component" value="Unassembled WGS sequence"/>
</dbReference>
<dbReference type="EMBL" id="BMOY01000004">
    <property type="protein sequence ID" value="GGI97734.1"/>
    <property type="molecule type" value="Genomic_DNA"/>
</dbReference>
<dbReference type="InterPro" id="IPR006683">
    <property type="entry name" value="Thioestr_dom"/>
</dbReference>
<dbReference type="GO" id="GO:0061522">
    <property type="term" value="F:1,4-dihydroxy-2-naphthoyl-CoA thioesterase activity"/>
    <property type="evidence" value="ECO:0007669"/>
    <property type="project" value="TreeGrafter"/>
</dbReference>
<dbReference type="CDD" id="cd03443">
    <property type="entry name" value="PaaI_thioesterase"/>
    <property type="match status" value="1"/>
</dbReference>
<keyword evidence="5" id="KW-1185">Reference proteome</keyword>
<evidence type="ECO:0000256" key="1">
    <source>
        <dbReference type="ARBA" id="ARBA00008324"/>
    </source>
</evidence>
<dbReference type="GO" id="GO:0005829">
    <property type="term" value="C:cytosol"/>
    <property type="evidence" value="ECO:0007669"/>
    <property type="project" value="TreeGrafter"/>
</dbReference>
<sequence length="150" mass="16460">MADERMSARDASTLVSGNMLEVLGMKIERLDPDCVVMTMPVDDRTRQPFGYLHGGASVALAETAASIGTWQYIDLERQAAFGIEINANHVRSKREGVIRATATPLHKGRTIMVWDIRICDEDGRLVCVSRCTVAIVERRDHSGSSVQDGG</sequence>
<proteinExistence type="inferred from homology"/>
<evidence type="ECO:0000256" key="2">
    <source>
        <dbReference type="ARBA" id="ARBA00022801"/>
    </source>
</evidence>
<dbReference type="Pfam" id="PF03061">
    <property type="entry name" value="4HBT"/>
    <property type="match status" value="1"/>
</dbReference>
<evidence type="ECO:0000313" key="4">
    <source>
        <dbReference type="EMBL" id="GGI97734.1"/>
    </source>
</evidence>
<name>A0A917K4M2_9BACL</name>
<accession>A0A917K4M2</accession>
<evidence type="ECO:0000313" key="5">
    <source>
        <dbReference type="Proteomes" id="UP000637695"/>
    </source>
</evidence>
<organism evidence="4 5">
    <name type="scientific">Alicyclobacillus cellulosilyticus</name>
    <dbReference type="NCBI Taxonomy" id="1003997"/>
    <lineage>
        <taxon>Bacteria</taxon>
        <taxon>Bacillati</taxon>
        <taxon>Bacillota</taxon>
        <taxon>Bacilli</taxon>
        <taxon>Bacillales</taxon>
        <taxon>Alicyclobacillaceae</taxon>
        <taxon>Alicyclobacillus</taxon>
    </lineage>
</organism>
<comment type="caution">
    <text evidence="4">The sequence shown here is derived from an EMBL/GenBank/DDBJ whole genome shotgun (WGS) entry which is preliminary data.</text>
</comment>
<reference evidence="4" key="2">
    <citation type="submission" date="2020-09" db="EMBL/GenBank/DDBJ databases">
        <authorList>
            <person name="Sun Q."/>
            <person name="Ohkuma M."/>
        </authorList>
    </citation>
    <scope>NUCLEOTIDE SEQUENCE</scope>
    <source>
        <strain evidence="4">JCM 18487</strain>
    </source>
</reference>
<dbReference type="InterPro" id="IPR003736">
    <property type="entry name" value="PAAI_dom"/>
</dbReference>
<dbReference type="NCBIfam" id="TIGR00369">
    <property type="entry name" value="unchar_dom_1"/>
    <property type="match status" value="1"/>
</dbReference>
<gene>
    <name evidence="4" type="ORF">GCM10010885_04260</name>
</gene>
<dbReference type="InterPro" id="IPR029069">
    <property type="entry name" value="HotDog_dom_sf"/>
</dbReference>
<dbReference type="SUPFAM" id="SSF54637">
    <property type="entry name" value="Thioesterase/thiol ester dehydrase-isomerase"/>
    <property type="match status" value="1"/>
</dbReference>
<dbReference type="PANTHER" id="PTHR43240">
    <property type="entry name" value="1,4-DIHYDROXY-2-NAPHTHOYL-COA THIOESTERASE 1"/>
    <property type="match status" value="1"/>
</dbReference>
<reference evidence="4" key="1">
    <citation type="journal article" date="2014" name="Int. J. Syst. Evol. Microbiol.">
        <title>Complete genome sequence of Corynebacterium casei LMG S-19264T (=DSM 44701T), isolated from a smear-ripened cheese.</title>
        <authorList>
            <consortium name="US DOE Joint Genome Institute (JGI-PGF)"/>
            <person name="Walter F."/>
            <person name="Albersmeier A."/>
            <person name="Kalinowski J."/>
            <person name="Ruckert C."/>
        </authorList>
    </citation>
    <scope>NUCLEOTIDE SEQUENCE</scope>
    <source>
        <strain evidence="4">JCM 18487</strain>
    </source>
</reference>